<dbReference type="NCBIfam" id="TIGR01400">
    <property type="entry name" value="fliR"/>
    <property type="match status" value="1"/>
</dbReference>
<keyword evidence="6 10" id="KW-1133">Transmembrane helix</keyword>
<name>A0A1C1A092_9BACL</name>
<dbReference type="InterPro" id="IPR006303">
    <property type="entry name" value="FliR"/>
</dbReference>
<evidence type="ECO:0000256" key="8">
    <source>
        <dbReference type="ARBA" id="ARBA00023143"/>
    </source>
</evidence>
<evidence type="ECO:0000256" key="3">
    <source>
        <dbReference type="ARBA" id="ARBA00021717"/>
    </source>
</evidence>
<dbReference type="GO" id="GO:0009425">
    <property type="term" value="C:bacterial-type flagellum basal body"/>
    <property type="evidence" value="ECO:0007669"/>
    <property type="project" value="UniProtKB-SubCell"/>
</dbReference>
<dbReference type="PRINTS" id="PR00953">
    <property type="entry name" value="TYPE3IMRPROT"/>
</dbReference>
<accession>A0A1C1A092</accession>
<keyword evidence="7 10" id="KW-0472">Membrane</keyword>
<gene>
    <name evidence="11" type="ORF">A8709_19705</name>
</gene>
<keyword evidence="5 10" id="KW-0812">Transmembrane</keyword>
<dbReference type="OrthoDB" id="9807748at2"/>
<dbReference type="PANTHER" id="PTHR30065:SF1">
    <property type="entry name" value="SURFACE PRESENTATION OF ANTIGENS PROTEIN SPAR"/>
    <property type="match status" value="1"/>
</dbReference>
<keyword evidence="8 10" id="KW-0975">Bacterial flagellum</keyword>
<evidence type="ECO:0000313" key="12">
    <source>
        <dbReference type="Proteomes" id="UP000093309"/>
    </source>
</evidence>
<dbReference type="GO" id="GO:0005886">
    <property type="term" value="C:plasma membrane"/>
    <property type="evidence" value="ECO:0007669"/>
    <property type="project" value="UniProtKB-SubCell"/>
</dbReference>
<feature type="transmembrane region" description="Helical" evidence="10">
    <location>
        <begin position="65"/>
        <end position="87"/>
    </location>
</feature>
<dbReference type="EMBL" id="LYPC01000022">
    <property type="protein sequence ID" value="OCT13802.1"/>
    <property type="molecule type" value="Genomic_DNA"/>
</dbReference>
<sequence>MVAIIQAIPIFLLIFCRITSFFVVVPILSSRNVPMMFKVGLSVFISLIIFSTIGIDKTMPIDGIYVLLIMREMLIGVLLGFLAYLFFTVVQTAGSFMDMQIGFSMASVIDPLSGTSTPMLGNLKYMIAILLFLSFDGHHYLIRAIIDSYQWVPIDNQLFNRIYDGQISDFLFQSLSKMFYLSFQLAAPIVAALFLTDLGLGLLTRVAPQFNIFVIGAPLKMILGFFLLVIVFPELVSQFQQLFSTIFDYMEKMLQIISGTQQSSP</sequence>
<keyword evidence="11" id="KW-0282">Flagellum</keyword>
<dbReference type="AlphaFoldDB" id="A0A1C1A092"/>
<keyword evidence="4 10" id="KW-1003">Cell membrane</keyword>
<feature type="transmembrane region" description="Helical" evidence="10">
    <location>
        <begin position="178"/>
        <end position="203"/>
    </location>
</feature>
<dbReference type="PANTHER" id="PTHR30065">
    <property type="entry name" value="FLAGELLAR BIOSYNTHETIC PROTEIN FLIR"/>
    <property type="match status" value="1"/>
</dbReference>
<dbReference type="STRING" id="512399.A8709_19705"/>
<comment type="subcellular location">
    <subcellularLocation>
        <location evidence="10">Cell membrane</location>
        <topology evidence="10">Multi-pass membrane protein</topology>
    </subcellularLocation>
    <subcellularLocation>
        <location evidence="10">Bacterial flagellum basal body</location>
    </subcellularLocation>
</comment>
<dbReference type="Proteomes" id="UP000093309">
    <property type="component" value="Unassembled WGS sequence"/>
</dbReference>
<keyword evidence="11" id="KW-0966">Cell projection</keyword>
<keyword evidence="12" id="KW-1185">Reference proteome</keyword>
<evidence type="ECO:0000256" key="4">
    <source>
        <dbReference type="ARBA" id="ARBA00022475"/>
    </source>
</evidence>
<dbReference type="GO" id="GO:0006605">
    <property type="term" value="P:protein targeting"/>
    <property type="evidence" value="ECO:0007669"/>
    <property type="project" value="UniProtKB-UniRule"/>
</dbReference>
<keyword evidence="11" id="KW-0969">Cilium</keyword>
<proteinExistence type="inferred from homology"/>
<evidence type="ECO:0000313" key="11">
    <source>
        <dbReference type="EMBL" id="OCT13802.1"/>
    </source>
</evidence>
<reference evidence="12" key="1">
    <citation type="submission" date="2016-05" db="EMBL/GenBank/DDBJ databases">
        <title>Paenibacillus oryzae. sp. nov., isolated from the rice root.</title>
        <authorList>
            <person name="Zhang J."/>
            <person name="Zhang X."/>
        </authorList>
    </citation>
    <scope>NUCLEOTIDE SEQUENCE [LARGE SCALE GENOMIC DNA]</scope>
    <source>
        <strain evidence="12">KCTC13222</strain>
    </source>
</reference>
<feature type="transmembrane region" description="Helical" evidence="10">
    <location>
        <begin position="210"/>
        <end position="232"/>
    </location>
</feature>
<evidence type="ECO:0000256" key="6">
    <source>
        <dbReference type="ARBA" id="ARBA00022989"/>
    </source>
</evidence>
<organism evidence="11 12">
    <name type="scientific">Paenibacillus pectinilyticus</name>
    <dbReference type="NCBI Taxonomy" id="512399"/>
    <lineage>
        <taxon>Bacteria</taxon>
        <taxon>Bacillati</taxon>
        <taxon>Bacillota</taxon>
        <taxon>Bacilli</taxon>
        <taxon>Bacillales</taxon>
        <taxon>Paenibacillaceae</taxon>
        <taxon>Paenibacillus</taxon>
    </lineage>
</organism>
<comment type="caution">
    <text evidence="11">The sequence shown here is derived from an EMBL/GenBank/DDBJ whole genome shotgun (WGS) entry which is preliminary data.</text>
</comment>
<evidence type="ECO:0000256" key="1">
    <source>
        <dbReference type="ARBA" id="ARBA00002578"/>
    </source>
</evidence>
<dbReference type="RefSeq" id="WP_065853871.1">
    <property type="nucleotide sequence ID" value="NZ_LYPC01000022.1"/>
</dbReference>
<comment type="function">
    <text evidence="1 10">Role in flagellar biosynthesis.</text>
</comment>
<dbReference type="Pfam" id="PF01311">
    <property type="entry name" value="Bac_export_1"/>
    <property type="match status" value="1"/>
</dbReference>
<evidence type="ECO:0000256" key="10">
    <source>
        <dbReference type="RuleBase" id="RU362071"/>
    </source>
</evidence>
<dbReference type="InterPro" id="IPR002010">
    <property type="entry name" value="T3SS_IM_R"/>
</dbReference>
<evidence type="ECO:0000256" key="2">
    <source>
        <dbReference type="ARBA" id="ARBA00009772"/>
    </source>
</evidence>
<evidence type="ECO:0000256" key="9">
    <source>
        <dbReference type="NCBIfam" id="TIGR01400"/>
    </source>
</evidence>
<evidence type="ECO:0000256" key="5">
    <source>
        <dbReference type="ARBA" id="ARBA00022692"/>
    </source>
</evidence>
<feature type="transmembrane region" description="Helical" evidence="10">
    <location>
        <begin position="35"/>
        <end position="53"/>
    </location>
</feature>
<evidence type="ECO:0000256" key="7">
    <source>
        <dbReference type="ARBA" id="ARBA00023136"/>
    </source>
</evidence>
<comment type="similarity">
    <text evidence="2 10">Belongs to the FliR/MopE/SpaR family.</text>
</comment>
<feature type="transmembrane region" description="Helical" evidence="10">
    <location>
        <begin position="7"/>
        <end position="29"/>
    </location>
</feature>
<protein>
    <recommendedName>
        <fullName evidence="3 9">Flagellar biosynthetic protein FliR</fullName>
    </recommendedName>
</protein>
<dbReference type="GO" id="GO:0044780">
    <property type="term" value="P:bacterial-type flagellum assembly"/>
    <property type="evidence" value="ECO:0007669"/>
    <property type="project" value="UniProtKB-UniRule"/>
</dbReference>